<feature type="chain" id="PRO_5018182077" evidence="1">
    <location>
        <begin position="19"/>
        <end position="113"/>
    </location>
</feature>
<reference evidence="2 3" key="1">
    <citation type="submission" date="2018-11" db="EMBL/GenBank/DDBJ databases">
        <authorList>
            <consortium name="Pathogen Informatics"/>
        </authorList>
    </citation>
    <scope>NUCLEOTIDE SEQUENCE [LARGE SCALE GENOMIC DNA]</scope>
</reference>
<dbReference type="Proteomes" id="UP000281553">
    <property type="component" value="Unassembled WGS sequence"/>
</dbReference>
<evidence type="ECO:0000313" key="2">
    <source>
        <dbReference type="EMBL" id="VDN14729.1"/>
    </source>
</evidence>
<keyword evidence="3" id="KW-1185">Reference proteome</keyword>
<sequence>MRTLFLFVLLGCFQAANAFDVFGFGGLAGGFRQSAEESQGVNPLGTVLRATHGGLKVMRHVDDLHQVAKQLEDKQYRRPDEQVIRTANGKVISGHDSGPVTMDYTIYVESKDD</sequence>
<protein>
    <submittedName>
        <fullName evidence="2">Uncharacterized protein</fullName>
    </submittedName>
</protein>
<organism evidence="2 3">
    <name type="scientific">Dibothriocephalus latus</name>
    <name type="common">Fish tapeworm</name>
    <name type="synonym">Diphyllobothrium latum</name>
    <dbReference type="NCBI Taxonomy" id="60516"/>
    <lineage>
        <taxon>Eukaryota</taxon>
        <taxon>Metazoa</taxon>
        <taxon>Spiralia</taxon>
        <taxon>Lophotrochozoa</taxon>
        <taxon>Platyhelminthes</taxon>
        <taxon>Cestoda</taxon>
        <taxon>Eucestoda</taxon>
        <taxon>Diphyllobothriidea</taxon>
        <taxon>Diphyllobothriidae</taxon>
        <taxon>Dibothriocephalus</taxon>
    </lineage>
</organism>
<dbReference type="AlphaFoldDB" id="A0A3P7P1Z5"/>
<dbReference type="EMBL" id="UYRU01060192">
    <property type="protein sequence ID" value="VDN14729.1"/>
    <property type="molecule type" value="Genomic_DNA"/>
</dbReference>
<proteinExistence type="predicted"/>
<evidence type="ECO:0000313" key="3">
    <source>
        <dbReference type="Proteomes" id="UP000281553"/>
    </source>
</evidence>
<name>A0A3P7P1Z5_DIBLA</name>
<gene>
    <name evidence="2" type="ORF">DILT_LOCUS10560</name>
</gene>
<accession>A0A3P7P1Z5</accession>
<keyword evidence="1" id="KW-0732">Signal</keyword>
<evidence type="ECO:0000256" key="1">
    <source>
        <dbReference type="SAM" id="SignalP"/>
    </source>
</evidence>
<feature type="signal peptide" evidence="1">
    <location>
        <begin position="1"/>
        <end position="18"/>
    </location>
</feature>